<name>W0FI55_9BACT</name>
<evidence type="ECO:0000256" key="3">
    <source>
        <dbReference type="ARBA" id="ARBA00038502"/>
    </source>
</evidence>
<evidence type="ECO:0000256" key="1">
    <source>
        <dbReference type="ARBA" id="ARBA00022679"/>
    </source>
</evidence>
<dbReference type="AlphaFoldDB" id="W0FI55"/>
<dbReference type="Pfam" id="PF13302">
    <property type="entry name" value="Acetyltransf_3"/>
    <property type="match status" value="1"/>
</dbReference>
<dbReference type="InterPro" id="IPR051531">
    <property type="entry name" value="N-acetyltransferase"/>
</dbReference>
<evidence type="ECO:0000259" key="4">
    <source>
        <dbReference type="PROSITE" id="PS51186"/>
    </source>
</evidence>
<dbReference type="InterPro" id="IPR016181">
    <property type="entry name" value="Acyl_CoA_acyltransferase"/>
</dbReference>
<dbReference type="SUPFAM" id="SSF55729">
    <property type="entry name" value="Acyl-CoA N-acyltransferases (Nat)"/>
    <property type="match status" value="1"/>
</dbReference>
<keyword evidence="1 5" id="KW-0808">Transferase</keyword>
<sequence length="173" mass="19827">MYGGARDVQAVFSSDRIDFMPVSEDLIPEYLVMLNDTERVQRYITRHVRQYDEAAERDWVRGKRESHAPIFSMIERATGRFIGNIEYMDRMGDAADLGIAITAAQQDKGFGSEAIRRFLTFGFEQLGLEEVRLNVFDDNPRAFHVYEKCGFTLAGPGREEGDLYMTARRRAAL</sequence>
<reference evidence="5" key="1">
    <citation type="journal article" date="2013" name="PLoS ONE">
        <title>Metagenomic insights into the carbohydrate-active enzymes carried by the microorganisms adhering to solid digesta in the rumen of cows.</title>
        <authorList>
            <person name="Wang L."/>
            <person name="Hatem A."/>
            <person name="Catalyurek U.V."/>
            <person name="Morrison M."/>
            <person name="Yu Z."/>
        </authorList>
    </citation>
    <scope>NUCLEOTIDE SEQUENCE</scope>
</reference>
<dbReference type="PANTHER" id="PTHR43792">
    <property type="entry name" value="GNAT FAMILY, PUTATIVE (AFU_ORTHOLOGUE AFUA_3G00765)-RELATED-RELATED"/>
    <property type="match status" value="1"/>
</dbReference>
<comment type="similarity">
    <text evidence="3">Belongs to the acetyltransferase family. RimJ subfamily.</text>
</comment>
<keyword evidence="2" id="KW-0012">Acyltransferase</keyword>
<protein>
    <submittedName>
        <fullName evidence="5">Acetyltransferase, GNAT family</fullName>
    </submittedName>
</protein>
<dbReference type="GO" id="GO:0016747">
    <property type="term" value="F:acyltransferase activity, transferring groups other than amino-acyl groups"/>
    <property type="evidence" value="ECO:0007669"/>
    <property type="project" value="InterPro"/>
</dbReference>
<proteinExistence type="inferred from homology"/>
<dbReference type="PROSITE" id="PS51186">
    <property type="entry name" value="GNAT"/>
    <property type="match status" value="1"/>
</dbReference>
<dbReference type="PANTHER" id="PTHR43792:SF8">
    <property type="entry name" value="[RIBOSOMAL PROTEIN US5]-ALANINE N-ACETYLTRANSFERASE"/>
    <property type="match status" value="1"/>
</dbReference>
<feature type="domain" description="N-acetyltransferase" evidence="4">
    <location>
        <begin position="17"/>
        <end position="170"/>
    </location>
</feature>
<dbReference type="EMBL" id="KC246794">
    <property type="protein sequence ID" value="AHF24461.1"/>
    <property type="molecule type" value="Genomic_DNA"/>
</dbReference>
<evidence type="ECO:0000313" key="5">
    <source>
        <dbReference type="EMBL" id="AHF24461.1"/>
    </source>
</evidence>
<dbReference type="Gene3D" id="3.40.630.30">
    <property type="match status" value="1"/>
</dbReference>
<dbReference type="InterPro" id="IPR000182">
    <property type="entry name" value="GNAT_dom"/>
</dbReference>
<accession>W0FI55</accession>
<organism evidence="5">
    <name type="scientific">uncultured bacterium Contig99</name>
    <dbReference type="NCBI Taxonomy" id="1393639"/>
    <lineage>
        <taxon>Bacteria</taxon>
        <taxon>environmental samples</taxon>
    </lineage>
</organism>
<evidence type="ECO:0000256" key="2">
    <source>
        <dbReference type="ARBA" id="ARBA00023315"/>
    </source>
</evidence>